<dbReference type="STRING" id="199441.BkAM31D_22880"/>
<protein>
    <submittedName>
        <fullName evidence="2">Uncharacterized protein</fullName>
    </submittedName>
</protein>
<proteinExistence type="predicted"/>
<dbReference type="EMBL" id="CP020814">
    <property type="protein sequence ID" value="ARK32477.1"/>
    <property type="molecule type" value="Genomic_DNA"/>
</dbReference>
<evidence type="ECO:0000313" key="2">
    <source>
        <dbReference type="EMBL" id="ARK32477.1"/>
    </source>
</evidence>
<reference evidence="2 3" key="1">
    <citation type="submission" date="2017-04" db="EMBL/GenBank/DDBJ databases">
        <title>Bacillus krulwichiae AM31D Genome sequencing and assembly.</title>
        <authorList>
            <person name="Krulwich T.A."/>
            <person name="Anastor L."/>
            <person name="Ehrlich R."/>
            <person name="Ehrlich G.D."/>
            <person name="Janto B."/>
        </authorList>
    </citation>
    <scope>NUCLEOTIDE SEQUENCE [LARGE SCALE GENOMIC DNA]</scope>
    <source>
        <strain evidence="2 3">AM31D</strain>
    </source>
</reference>
<evidence type="ECO:0000313" key="3">
    <source>
        <dbReference type="Proteomes" id="UP000193006"/>
    </source>
</evidence>
<keyword evidence="1" id="KW-0472">Membrane</keyword>
<accession>A0A1X9MG97</accession>
<keyword evidence="3" id="KW-1185">Reference proteome</keyword>
<dbReference type="Proteomes" id="UP000193006">
    <property type="component" value="Chromosome"/>
</dbReference>
<dbReference type="AlphaFoldDB" id="A0A1X9MG97"/>
<organism evidence="2 3">
    <name type="scientific">Halalkalibacter krulwichiae</name>
    <dbReference type="NCBI Taxonomy" id="199441"/>
    <lineage>
        <taxon>Bacteria</taxon>
        <taxon>Bacillati</taxon>
        <taxon>Bacillota</taxon>
        <taxon>Bacilli</taxon>
        <taxon>Bacillales</taxon>
        <taxon>Bacillaceae</taxon>
        <taxon>Halalkalibacter</taxon>
    </lineage>
</organism>
<gene>
    <name evidence="2" type="ORF">BkAM31D_22880</name>
</gene>
<evidence type="ECO:0000256" key="1">
    <source>
        <dbReference type="SAM" id="Phobius"/>
    </source>
</evidence>
<keyword evidence="1" id="KW-0812">Transmembrane</keyword>
<feature type="transmembrane region" description="Helical" evidence="1">
    <location>
        <begin position="6"/>
        <end position="23"/>
    </location>
</feature>
<sequence length="73" mass="8262">MVLSLILILIGVLFYVVSYFIGIKKNLNFISFFMLGFTDGLVEDKDKVKVARFFGILSFIVATYSLVSGFIRL</sequence>
<keyword evidence="1" id="KW-1133">Transmembrane helix</keyword>
<name>A0A1X9MG97_9BACI</name>
<feature type="transmembrane region" description="Helical" evidence="1">
    <location>
        <begin position="53"/>
        <end position="71"/>
    </location>
</feature>
<dbReference type="KEGG" id="bkw:BkAM31D_22880"/>